<evidence type="ECO:0000256" key="10">
    <source>
        <dbReference type="RuleBase" id="RU004175"/>
    </source>
</evidence>
<evidence type="ECO:0000256" key="1">
    <source>
        <dbReference type="ARBA" id="ARBA00003850"/>
    </source>
</evidence>
<evidence type="ECO:0000256" key="6">
    <source>
        <dbReference type="ARBA" id="ARBA00023002"/>
    </source>
</evidence>
<feature type="coiled-coil region" evidence="11">
    <location>
        <begin position="289"/>
        <end position="319"/>
    </location>
</feature>
<gene>
    <name evidence="8 12" type="primary">hisD</name>
    <name evidence="12" type="ORF">Hgul01_00941</name>
</gene>
<name>A0ABP9WVC3_9CHLR</name>
<keyword evidence="13" id="KW-1185">Reference proteome</keyword>
<keyword evidence="8" id="KW-0368">Histidine biosynthesis</keyword>
<dbReference type="EMBL" id="BAABRU010000003">
    <property type="protein sequence ID" value="GAA5527157.1"/>
    <property type="molecule type" value="Genomic_DNA"/>
</dbReference>
<keyword evidence="8" id="KW-0520">NAD</keyword>
<comment type="cofactor">
    <cofactor evidence="8">
        <name>Zn(2+)</name>
        <dbReference type="ChEBI" id="CHEBI:29105"/>
    </cofactor>
    <text evidence="8">Binds 1 zinc ion per subunit.</text>
</comment>
<feature type="binding site" evidence="8">
    <location>
        <position position="251"/>
    </location>
    <ligand>
        <name>substrate</name>
    </ligand>
</feature>
<feature type="binding site" evidence="8">
    <location>
        <position position="342"/>
    </location>
    <ligand>
        <name>substrate</name>
    </ligand>
</feature>
<evidence type="ECO:0000256" key="9">
    <source>
        <dbReference type="PIRNR" id="PIRNR000099"/>
    </source>
</evidence>
<comment type="catalytic activity">
    <reaction evidence="7 8">
        <text>L-histidinol + 2 NAD(+) + H2O = L-histidine + 2 NADH + 3 H(+)</text>
        <dbReference type="Rhea" id="RHEA:20641"/>
        <dbReference type="ChEBI" id="CHEBI:15377"/>
        <dbReference type="ChEBI" id="CHEBI:15378"/>
        <dbReference type="ChEBI" id="CHEBI:57540"/>
        <dbReference type="ChEBI" id="CHEBI:57595"/>
        <dbReference type="ChEBI" id="CHEBI:57699"/>
        <dbReference type="ChEBI" id="CHEBI:57945"/>
        <dbReference type="EC" id="1.1.1.23"/>
    </reaction>
</comment>
<feature type="binding site" evidence="8">
    <location>
        <position position="276"/>
    </location>
    <ligand>
        <name>substrate</name>
    </ligand>
</feature>
<evidence type="ECO:0000256" key="8">
    <source>
        <dbReference type="HAMAP-Rule" id="MF_01024"/>
    </source>
</evidence>
<feature type="binding site" evidence="8">
    <location>
        <position position="273"/>
    </location>
    <ligand>
        <name>Zn(2+)</name>
        <dbReference type="ChEBI" id="CHEBI:29105"/>
    </ligand>
</feature>
<dbReference type="Gene3D" id="3.40.50.1980">
    <property type="entry name" value="Nitrogenase molybdenum iron protein domain"/>
    <property type="match status" value="2"/>
</dbReference>
<feature type="binding site" evidence="8">
    <location>
        <position position="273"/>
    </location>
    <ligand>
        <name>substrate</name>
    </ligand>
</feature>
<feature type="active site" description="Proton acceptor" evidence="8">
    <location>
        <position position="341"/>
    </location>
</feature>
<comment type="similarity">
    <text evidence="2 8 9 10">Belongs to the histidinol dehydrogenase family.</text>
</comment>
<dbReference type="PROSITE" id="PS00611">
    <property type="entry name" value="HISOL_DEHYDROGENASE"/>
    <property type="match status" value="1"/>
</dbReference>
<dbReference type="Pfam" id="PF00815">
    <property type="entry name" value="Histidinol_dh"/>
    <property type="match status" value="1"/>
</dbReference>
<reference evidence="12 13" key="1">
    <citation type="submission" date="2024-02" db="EMBL/GenBank/DDBJ databases">
        <title>Herpetosiphon gulosus NBRC 112829.</title>
        <authorList>
            <person name="Ichikawa N."/>
            <person name="Katano-Makiyama Y."/>
            <person name="Hidaka K."/>
        </authorList>
    </citation>
    <scope>NUCLEOTIDE SEQUENCE [LARGE SCALE GENOMIC DNA]</scope>
    <source>
        <strain evidence="12 13">NBRC 112829</strain>
    </source>
</reference>
<keyword evidence="11" id="KW-0175">Coiled coil</keyword>
<dbReference type="NCBIfam" id="TIGR00069">
    <property type="entry name" value="hisD"/>
    <property type="match status" value="1"/>
</dbReference>
<feature type="binding site" evidence="8">
    <location>
        <position position="228"/>
    </location>
    <ligand>
        <name>NAD(+)</name>
        <dbReference type="ChEBI" id="CHEBI:57540"/>
    </ligand>
</feature>
<accession>A0ABP9WVC3</accession>
<dbReference type="EC" id="1.1.1.23" evidence="3 8"/>
<keyword evidence="6 8" id="KW-0560">Oxidoreductase</keyword>
<evidence type="ECO:0000256" key="3">
    <source>
        <dbReference type="ARBA" id="ARBA00012965"/>
    </source>
</evidence>
<evidence type="ECO:0000313" key="13">
    <source>
        <dbReference type="Proteomes" id="UP001428290"/>
    </source>
</evidence>
<dbReference type="PRINTS" id="PR00083">
    <property type="entry name" value="HOLDHDRGNASE"/>
</dbReference>
<dbReference type="Proteomes" id="UP001428290">
    <property type="component" value="Unassembled WGS sequence"/>
</dbReference>
<dbReference type="PIRSF" id="PIRSF000099">
    <property type="entry name" value="Histidinol_dh"/>
    <property type="match status" value="1"/>
</dbReference>
<dbReference type="CDD" id="cd06572">
    <property type="entry name" value="Histidinol_dh"/>
    <property type="match status" value="1"/>
</dbReference>
<evidence type="ECO:0000256" key="4">
    <source>
        <dbReference type="ARBA" id="ARBA00022723"/>
    </source>
</evidence>
<protein>
    <recommendedName>
        <fullName evidence="3 8">Histidinol dehydrogenase</fullName>
        <shortName evidence="8">HDH</shortName>
        <ecNumber evidence="3 8">1.1.1.23</ecNumber>
    </recommendedName>
</protein>
<dbReference type="PANTHER" id="PTHR21256">
    <property type="entry name" value="HISTIDINOL DEHYDROGENASE HDH"/>
    <property type="match status" value="1"/>
</dbReference>
<evidence type="ECO:0000256" key="7">
    <source>
        <dbReference type="ARBA" id="ARBA00049489"/>
    </source>
</evidence>
<comment type="function">
    <text evidence="1 8">Catalyzes the sequential NAD-dependent oxidations of L-histidinol to L-histidinaldehyde and then to L-histidine.</text>
</comment>
<feature type="binding site" evidence="8">
    <location>
        <position position="142"/>
    </location>
    <ligand>
        <name>NAD(+)</name>
        <dbReference type="ChEBI" id="CHEBI:57540"/>
    </ligand>
</feature>
<feature type="binding site" evidence="8">
    <location>
        <position position="375"/>
    </location>
    <ligand>
        <name>Zn(2+)</name>
        <dbReference type="ChEBI" id="CHEBI:29105"/>
    </ligand>
</feature>
<comment type="pathway">
    <text evidence="8">Amino-acid biosynthesis; L-histidine biosynthesis; L-histidine from 5-phospho-alpha-D-ribose 1-diphosphate: step 9/9.</text>
</comment>
<evidence type="ECO:0000256" key="5">
    <source>
        <dbReference type="ARBA" id="ARBA00022833"/>
    </source>
</evidence>
<dbReference type="SUPFAM" id="SSF53720">
    <property type="entry name" value="ALDH-like"/>
    <property type="match status" value="1"/>
</dbReference>
<dbReference type="PANTHER" id="PTHR21256:SF2">
    <property type="entry name" value="HISTIDINE BIOSYNTHESIS TRIFUNCTIONAL PROTEIN"/>
    <property type="match status" value="1"/>
</dbReference>
<feature type="binding site" evidence="8">
    <location>
        <position position="434"/>
    </location>
    <ligand>
        <name>substrate</name>
    </ligand>
</feature>
<dbReference type="Gene3D" id="1.20.5.1300">
    <property type="match status" value="1"/>
</dbReference>
<sequence length="445" mass="47566">MPIQLYTDLVQAQQGPLARVAFDTVEIPERLQQSLDHMFGAGTTPAAAVDQILASVRRDGDAALEHWSRTIEGVELSQFEVDRSAIEAAYSQLDPLLVEALRVSAAEIERFHRKQTRQSWIDWSDEGALGQIVLPLERIGAYAPGGTAPLPSSLLMGVIPAKVAGVREIIVCSPPQRDTGEISPLVLVAADIAGVHRIFRLGGAQAIAAMAYGTNSVPHVDKIIGPGNLFVVLAKKAVYGTVDIEALPGPTETMVIADADANPELVAADLLAQAEHDLLASAILLTPSLELAEKVQAAVAHQLEELERAEITAQALTNRSGIVLVPSLEVALDLSNAYGPEHLCLLVNDPWQYVGKVRNAGGIFLGERSFEVLGDYVAGPSHIMPTGGTARYASPVNVDHFRKVISLVGLNEKALQRLGPVAQRLAEAEGLTAHAAAVRRRLEQK</sequence>
<comment type="caution">
    <text evidence="12">The sequence shown here is derived from an EMBL/GenBank/DDBJ whole genome shotgun (WGS) entry which is preliminary data.</text>
</comment>
<keyword evidence="5 8" id="KW-0862">Zinc</keyword>
<feature type="binding site" evidence="8">
    <location>
        <position position="205"/>
    </location>
    <ligand>
        <name>NAD(+)</name>
        <dbReference type="ChEBI" id="CHEBI:57540"/>
    </ligand>
</feature>
<dbReference type="InterPro" id="IPR012131">
    <property type="entry name" value="Hstdl_DH"/>
</dbReference>
<dbReference type="InterPro" id="IPR022695">
    <property type="entry name" value="Histidinol_DH_monofunct"/>
</dbReference>
<feature type="binding site" evidence="8">
    <location>
        <position position="434"/>
    </location>
    <ligand>
        <name>Zn(2+)</name>
        <dbReference type="ChEBI" id="CHEBI:29105"/>
    </ligand>
</feature>
<evidence type="ECO:0000256" key="11">
    <source>
        <dbReference type="SAM" id="Coils"/>
    </source>
</evidence>
<keyword evidence="4 8" id="KW-0479">Metal-binding</keyword>
<dbReference type="InterPro" id="IPR016161">
    <property type="entry name" value="Ald_DH/histidinol_DH"/>
</dbReference>
<evidence type="ECO:0000313" key="12">
    <source>
        <dbReference type="EMBL" id="GAA5527157.1"/>
    </source>
</evidence>
<dbReference type="HAMAP" id="MF_01024">
    <property type="entry name" value="HisD"/>
    <property type="match status" value="1"/>
</dbReference>
<proteinExistence type="inferred from homology"/>
<feature type="binding site" evidence="8">
    <location>
        <position position="429"/>
    </location>
    <ligand>
        <name>substrate</name>
    </ligand>
</feature>
<keyword evidence="8" id="KW-0028">Amino-acid biosynthesis</keyword>
<dbReference type="InterPro" id="IPR001692">
    <property type="entry name" value="Histidinol_DH_CS"/>
</dbReference>
<dbReference type="RefSeq" id="WP_345720796.1">
    <property type="nucleotide sequence ID" value="NZ_BAABRU010000003.1"/>
</dbReference>
<organism evidence="12 13">
    <name type="scientific">Herpetosiphon gulosus</name>
    <dbReference type="NCBI Taxonomy" id="1973496"/>
    <lineage>
        <taxon>Bacteria</taxon>
        <taxon>Bacillati</taxon>
        <taxon>Chloroflexota</taxon>
        <taxon>Chloroflexia</taxon>
        <taxon>Herpetosiphonales</taxon>
        <taxon>Herpetosiphonaceae</taxon>
        <taxon>Herpetosiphon</taxon>
    </lineage>
</organism>
<evidence type="ECO:0000256" key="2">
    <source>
        <dbReference type="ARBA" id="ARBA00010178"/>
    </source>
</evidence>
<feature type="binding site" evidence="8">
    <location>
        <position position="375"/>
    </location>
    <ligand>
        <name>substrate</name>
    </ligand>
</feature>
<feature type="active site" description="Proton acceptor" evidence="8">
    <location>
        <position position="342"/>
    </location>
</feature>
<feature type="binding site" evidence="8">
    <location>
        <position position="276"/>
    </location>
    <ligand>
        <name>Zn(2+)</name>
        <dbReference type="ChEBI" id="CHEBI:29105"/>
    </ligand>
</feature>